<dbReference type="GO" id="GO:0000155">
    <property type="term" value="F:phosphorelay sensor kinase activity"/>
    <property type="evidence" value="ECO:0007669"/>
    <property type="project" value="InterPro"/>
</dbReference>
<keyword evidence="5" id="KW-0238">DNA-binding</keyword>
<dbReference type="InterPro" id="IPR003594">
    <property type="entry name" value="HATPase_dom"/>
</dbReference>
<dbReference type="InterPro" id="IPR009057">
    <property type="entry name" value="Homeodomain-like_sf"/>
</dbReference>
<dbReference type="SMART" id="SM00448">
    <property type="entry name" value="REC"/>
    <property type="match status" value="1"/>
</dbReference>
<evidence type="ECO:0000256" key="5">
    <source>
        <dbReference type="ARBA" id="ARBA00023125"/>
    </source>
</evidence>
<dbReference type="Proteomes" id="UP000194873">
    <property type="component" value="Unassembled WGS sequence"/>
</dbReference>
<evidence type="ECO:0000256" key="3">
    <source>
        <dbReference type="ARBA" id="ARBA00022553"/>
    </source>
</evidence>
<organism evidence="11 12">
    <name type="scientific">Hymenobacter crusticola</name>
    <dbReference type="NCBI Taxonomy" id="1770526"/>
    <lineage>
        <taxon>Bacteria</taxon>
        <taxon>Pseudomonadati</taxon>
        <taxon>Bacteroidota</taxon>
        <taxon>Cytophagia</taxon>
        <taxon>Cytophagales</taxon>
        <taxon>Hymenobacteraceae</taxon>
        <taxon>Hymenobacter</taxon>
    </lineage>
</organism>
<feature type="domain" description="HTH araC/xylS-type" evidence="8">
    <location>
        <begin position="1301"/>
        <end position="1400"/>
    </location>
</feature>
<dbReference type="InterPro" id="IPR036097">
    <property type="entry name" value="HisK_dim/P_sf"/>
</dbReference>
<dbReference type="EMBL" id="MTSE01000019">
    <property type="protein sequence ID" value="OUJ71024.1"/>
    <property type="molecule type" value="Genomic_DNA"/>
</dbReference>
<dbReference type="InterPro" id="IPR011006">
    <property type="entry name" value="CheY-like_superfamily"/>
</dbReference>
<feature type="modified residue" description="4-aspartylphosphate" evidence="7">
    <location>
        <position position="1202"/>
    </location>
</feature>
<evidence type="ECO:0000256" key="1">
    <source>
        <dbReference type="ARBA" id="ARBA00000085"/>
    </source>
</evidence>
<accession>A0A243W7M6</accession>
<feature type="domain" description="Histidine kinase" evidence="9">
    <location>
        <begin position="878"/>
        <end position="1110"/>
    </location>
</feature>
<dbReference type="EC" id="2.7.13.3" evidence="2"/>
<keyword evidence="3 7" id="KW-0597">Phosphoprotein</keyword>
<dbReference type="SUPFAM" id="SSF63829">
    <property type="entry name" value="Calcium-dependent phosphotriesterase"/>
    <property type="match status" value="3"/>
</dbReference>
<dbReference type="CDD" id="cd00082">
    <property type="entry name" value="HisKA"/>
    <property type="match status" value="1"/>
</dbReference>
<gene>
    <name evidence="11" type="ORF">BXP70_22945</name>
</gene>
<comment type="caution">
    <text evidence="11">The sequence shown here is derived from an EMBL/GenBank/DDBJ whole genome shotgun (WGS) entry which is preliminary data.</text>
</comment>
<keyword evidence="6" id="KW-0804">Transcription</keyword>
<dbReference type="SMART" id="SM00387">
    <property type="entry name" value="HATPase_c"/>
    <property type="match status" value="1"/>
</dbReference>
<dbReference type="SMART" id="SM00388">
    <property type="entry name" value="HisKA"/>
    <property type="match status" value="1"/>
</dbReference>
<dbReference type="InterPro" id="IPR015943">
    <property type="entry name" value="WD40/YVTN_repeat-like_dom_sf"/>
</dbReference>
<dbReference type="PROSITE" id="PS00041">
    <property type="entry name" value="HTH_ARAC_FAMILY_1"/>
    <property type="match status" value="1"/>
</dbReference>
<dbReference type="PROSITE" id="PS01124">
    <property type="entry name" value="HTH_ARAC_FAMILY_2"/>
    <property type="match status" value="1"/>
</dbReference>
<dbReference type="Pfam" id="PF07494">
    <property type="entry name" value="Reg_prop"/>
    <property type="match status" value="3"/>
</dbReference>
<dbReference type="InterPro" id="IPR013783">
    <property type="entry name" value="Ig-like_fold"/>
</dbReference>
<dbReference type="FunFam" id="1.10.287.130:FF:000045">
    <property type="entry name" value="Two-component system sensor histidine kinase/response regulator"/>
    <property type="match status" value="1"/>
</dbReference>
<sequence>MVYWWMLWVCLLAVVYPGHAQLSPASKLRFEHLTIEDGLSHSDAMAVVQDHAGFIWIGTNRGLDRYDGYSLKTYVLPVNALNGLSANRIRTLFTDPTGRLWVGTELAGLSFYDADHDRFVRLAEQPFPHASRSLMQKLAQADVAALACDAAGRMWVGTNLGLFVLTMKPGYPQIQRVEAIFPTGSQNLFNVRALAVDRQGTVWIGSSNAGLQVVNTKAPHLTPRATAINATSVRALHLDRRGDLWVGTEHTVLWVPGAAGRRSEELKATPLPERLPLLHSLHLDSFNRLWAGTTNGLYVWEPGPAIANRPPLQPDPPHRFMPRDGEPNSLTSEQVYQIVEDRNQIVWLCASDGGLNWVNLRQKPFAGIRQLLLGKPWQSTNHINAIFKEEARNLLWYGTRNGVLCYDLATNQARSYLTQQPPGAGEITVSTIFQSSNGTLWFGTRGHGLVALTRPHGHDQLTTYAGLGKGAVDLRQADIESLAEDRYGTLWVGTRGHGLFHLNQQGQLLNTYQAPSHALPSMRFTFLLYDRTQDVLWASTTDAGLLKLRVTPDSVELRRQFAYHSPAGQRLPVNYVWPLLLDRQGALWIGTIGGGLQQLVTDAHGREFIRSYQSWLPESDVESLLADDDGNLWMGGNGLYCFQPRTCHYLRYDVSDGLQSNAFKVGAAYRAQDGTLYFGGINGISYFQPRTVHPNPSPPTVQLTGLQINNEPVGVGARLHGRVLLKHALTVPQQLTIKASENDLSLEFVALNFANPQKSRYAYRLEGYNQHWVFPVAGQRTASFTTLPPGQYTFWVKASNGEGAWSRPRATLHFTVLAPWYYTWWAYGAYALVALGIVVWYRRVEMAQQRLQSQLVLEQFQTEKEKELTDLKLGFFTNISHELRTPLTLILGPLEDIMADPGAAVGQRGKLRLMQQQTHKLLALVNQLLDFRKVETGHVPLRARYSDVVPVLTNFYEVFRLQATSQGIDYVLEVPAEPVPLYFDYNKLETILTNLLANAFKYTPAPGRIELAATLVGNPGGEAVYSQQQLLGNYLKITVSDTGTGIQAQELNRIFNPYHQATQAGDRQLMGTGIGLSLAKQFAERHGGHLRVVSTEGQGTTFELRLPFGRQHLASEDIPPADPTAELLDEAHALLPLDAVDLAEPGRTPGSRPAVLLVEDNEEVREYLRQLFEGEYTVLLAEDGLVGWEKALCHLPSLVISDVMMPHSDGLALCQKIKQHPKTGHIPVVLLTARTAALHELEGLGMGADEYVSKPFNPQLLQAKVIGLLRNREKLREYYHRQILLEPTEIVLADADKQFLETAMAAVERNLDNPEFSVQVLAREAGMSQSLLYRRIKTATGQTAVEFIRDVRMKRAAQLLTQTHMRVSEVAFQVGIADEKYFRKTFQKVYGVLPSEYIRQHRPSREVSDSSHG</sequence>
<reference evidence="11 12" key="1">
    <citation type="submission" date="2017-01" db="EMBL/GenBank/DDBJ databases">
        <title>A new Hymenobacter.</title>
        <authorList>
            <person name="Liang Y."/>
            <person name="Feng F."/>
        </authorList>
    </citation>
    <scope>NUCLEOTIDE SEQUENCE [LARGE SCALE GENOMIC DNA]</scope>
    <source>
        <strain evidence="11">MIMBbqt21</strain>
    </source>
</reference>
<dbReference type="Pfam" id="PF12833">
    <property type="entry name" value="HTH_18"/>
    <property type="match status" value="1"/>
</dbReference>
<evidence type="ECO:0000313" key="11">
    <source>
        <dbReference type="EMBL" id="OUJ71024.1"/>
    </source>
</evidence>
<dbReference type="Gene3D" id="2.130.10.10">
    <property type="entry name" value="YVTN repeat-like/Quinoprotein amine dehydrogenase"/>
    <property type="match status" value="3"/>
</dbReference>
<dbReference type="SMART" id="SM00342">
    <property type="entry name" value="HTH_ARAC"/>
    <property type="match status" value="1"/>
</dbReference>
<dbReference type="GO" id="GO:0003700">
    <property type="term" value="F:DNA-binding transcription factor activity"/>
    <property type="evidence" value="ECO:0007669"/>
    <property type="project" value="InterPro"/>
</dbReference>
<dbReference type="PROSITE" id="PS50109">
    <property type="entry name" value="HIS_KIN"/>
    <property type="match status" value="1"/>
</dbReference>
<dbReference type="Pfam" id="PF02518">
    <property type="entry name" value="HATPase_c"/>
    <property type="match status" value="1"/>
</dbReference>
<dbReference type="InterPro" id="IPR004358">
    <property type="entry name" value="Sig_transdc_His_kin-like_C"/>
</dbReference>
<proteinExistence type="predicted"/>
<evidence type="ECO:0000256" key="7">
    <source>
        <dbReference type="PROSITE-ProRule" id="PRU00169"/>
    </source>
</evidence>
<dbReference type="InterPro" id="IPR001789">
    <property type="entry name" value="Sig_transdc_resp-reg_receiver"/>
</dbReference>
<dbReference type="SUPFAM" id="SSF46689">
    <property type="entry name" value="Homeodomain-like"/>
    <property type="match status" value="1"/>
</dbReference>
<name>A0A243W7M6_9BACT</name>
<dbReference type="InterPro" id="IPR018062">
    <property type="entry name" value="HTH_AraC-typ_CS"/>
</dbReference>
<evidence type="ECO:0000256" key="2">
    <source>
        <dbReference type="ARBA" id="ARBA00012438"/>
    </source>
</evidence>
<dbReference type="PROSITE" id="PS50110">
    <property type="entry name" value="RESPONSE_REGULATORY"/>
    <property type="match status" value="1"/>
</dbReference>
<dbReference type="PANTHER" id="PTHR43547">
    <property type="entry name" value="TWO-COMPONENT HISTIDINE KINASE"/>
    <property type="match status" value="1"/>
</dbReference>
<evidence type="ECO:0000256" key="6">
    <source>
        <dbReference type="ARBA" id="ARBA00023163"/>
    </source>
</evidence>
<keyword evidence="12" id="KW-1185">Reference proteome</keyword>
<dbReference type="SUPFAM" id="SSF47384">
    <property type="entry name" value="Homodimeric domain of signal transducing histidine kinase"/>
    <property type="match status" value="1"/>
</dbReference>
<dbReference type="SUPFAM" id="SSF55874">
    <property type="entry name" value="ATPase domain of HSP90 chaperone/DNA topoisomerase II/histidine kinase"/>
    <property type="match status" value="1"/>
</dbReference>
<dbReference type="Gene3D" id="1.10.10.60">
    <property type="entry name" value="Homeodomain-like"/>
    <property type="match status" value="1"/>
</dbReference>
<dbReference type="InterPro" id="IPR011123">
    <property type="entry name" value="Y_Y_Y"/>
</dbReference>
<dbReference type="PANTHER" id="PTHR43547:SF2">
    <property type="entry name" value="HYBRID SIGNAL TRANSDUCTION HISTIDINE KINASE C"/>
    <property type="match status" value="1"/>
</dbReference>
<protein>
    <recommendedName>
        <fullName evidence="2">histidine kinase</fullName>
        <ecNumber evidence="2">2.7.13.3</ecNumber>
    </recommendedName>
</protein>
<dbReference type="InterPro" id="IPR005467">
    <property type="entry name" value="His_kinase_dom"/>
</dbReference>
<evidence type="ECO:0000259" key="9">
    <source>
        <dbReference type="PROSITE" id="PS50109"/>
    </source>
</evidence>
<dbReference type="Gene3D" id="1.10.287.130">
    <property type="match status" value="1"/>
</dbReference>
<dbReference type="RefSeq" id="WP_086596454.1">
    <property type="nucleotide sequence ID" value="NZ_MTSE01000019.1"/>
</dbReference>
<dbReference type="InterPro" id="IPR011110">
    <property type="entry name" value="Reg_prop"/>
</dbReference>
<dbReference type="GO" id="GO:0043565">
    <property type="term" value="F:sequence-specific DNA binding"/>
    <property type="evidence" value="ECO:0007669"/>
    <property type="project" value="InterPro"/>
</dbReference>
<dbReference type="Pfam" id="PF00512">
    <property type="entry name" value="HisKA"/>
    <property type="match status" value="1"/>
</dbReference>
<dbReference type="OrthoDB" id="9797097at2"/>
<dbReference type="CDD" id="cd17574">
    <property type="entry name" value="REC_OmpR"/>
    <property type="match status" value="1"/>
</dbReference>
<dbReference type="Gene3D" id="2.60.40.10">
    <property type="entry name" value="Immunoglobulins"/>
    <property type="match status" value="1"/>
</dbReference>
<dbReference type="Pfam" id="PF00072">
    <property type="entry name" value="Response_reg"/>
    <property type="match status" value="1"/>
</dbReference>
<dbReference type="InterPro" id="IPR036890">
    <property type="entry name" value="HATPase_C_sf"/>
</dbReference>
<evidence type="ECO:0000259" key="10">
    <source>
        <dbReference type="PROSITE" id="PS50110"/>
    </source>
</evidence>
<dbReference type="InterPro" id="IPR018060">
    <property type="entry name" value="HTH_AraC"/>
</dbReference>
<dbReference type="InterPro" id="IPR003661">
    <property type="entry name" value="HisK_dim/P_dom"/>
</dbReference>
<dbReference type="PRINTS" id="PR00344">
    <property type="entry name" value="BCTRLSENSOR"/>
</dbReference>
<dbReference type="SUPFAM" id="SSF52172">
    <property type="entry name" value="CheY-like"/>
    <property type="match status" value="1"/>
</dbReference>
<feature type="domain" description="Response regulatory" evidence="10">
    <location>
        <begin position="1154"/>
        <end position="1269"/>
    </location>
</feature>
<dbReference type="Gene3D" id="3.30.565.10">
    <property type="entry name" value="Histidine kinase-like ATPase, C-terminal domain"/>
    <property type="match status" value="1"/>
</dbReference>
<evidence type="ECO:0000259" key="8">
    <source>
        <dbReference type="PROSITE" id="PS01124"/>
    </source>
</evidence>
<dbReference type="Pfam" id="PF07495">
    <property type="entry name" value="Y_Y_Y"/>
    <property type="match status" value="1"/>
</dbReference>
<comment type="catalytic activity">
    <reaction evidence="1">
        <text>ATP + protein L-histidine = ADP + protein N-phospho-L-histidine.</text>
        <dbReference type="EC" id="2.7.13.3"/>
    </reaction>
</comment>
<dbReference type="Gene3D" id="3.40.50.2300">
    <property type="match status" value="1"/>
</dbReference>
<keyword evidence="4" id="KW-0805">Transcription regulation</keyword>
<evidence type="ECO:0000256" key="4">
    <source>
        <dbReference type="ARBA" id="ARBA00023015"/>
    </source>
</evidence>
<evidence type="ECO:0000313" key="12">
    <source>
        <dbReference type="Proteomes" id="UP000194873"/>
    </source>
</evidence>
<dbReference type="FunFam" id="2.60.40.10:FF:000791">
    <property type="entry name" value="Two-component system sensor histidine kinase/response regulator"/>
    <property type="match status" value="1"/>
</dbReference>